<dbReference type="InterPro" id="IPR011322">
    <property type="entry name" value="N-reg_PII-like_a/b"/>
</dbReference>
<dbReference type="RefSeq" id="WP_106471931.1">
    <property type="nucleotide sequence ID" value="NZ_CP027665.1"/>
</dbReference>
<proteinExistence type="inferred from homology"/>
<dbReference type="KEGG" id="thas:C6Y53_07795"/>
<dbReference type="GO" id="GO:0005507">
    <property type="term" value="F:copper ion binding"/>
    <property type="evidence" value="ECO:0007669"/>
    <property type="project" value="TreeGrafter"/>
</dbReference>
<dbReference type="GO" id="GO:0010038">
    <property type="term" value="P:response to metal ion"/>
    <property type="evidence" value="ECO:0007669"/>
    <property type="project" value="InterPro"/>
</dbReference>
<dbReference type="EMBL" id="CP027665">
    <property type="protein sequence ID" value="AVO37613.1"/>
    <property type="molecule type" value="Genomic_DNA"/>
</dbReference>
<organism evidence="2 3">
    <name type="scientific">Pukyongiella litopenaei</name>
    <dbReference type="NCBI Taxonomy" id="2605946"/>
    <lineage>
        <taxon>Bacteria</taxon>
        <taxon>Pseudomonadati</taxon>
        <taxon>Pseudomonadota</taxon>
        <taxon>Alphaproteobacteria</taxon>
        <taxon>Rhodobacterales</taxon>
        <taxon>Paracoccaceae</taxon>
        <taxon>Pukyongiella</taxon>
    </lineage>
</organism>
<reference evidence="3" key="1">
    <citation type="submission" date="2018-03" db="EMBL/GenBank/DDBJ databases">
        <title>Genomic analysis of the strain SH-1 isolated from shrimp intestine.</title>
        <authorList>
            <person name="Kim Y.-S."/>
            <person name="Kim S.-E."/>
            <person name="Kim K.-H."/>
        </authorList>
    </citation>
    <scope>NUCLEOTIDE SEQUENCE [LARGE SCALE GENOMIC DNA]</scope>
    <source>
        <strain evidence="3">SH-1</strain>
    </source>
</reference>
<accession>A0A2S0MPH5</accession>
<keyword evidence="3" id="KW-1185">Reference proteome</keyword>
<evidence type="ECO:0000313" key="3">
    <source>
        <dbReference type="Proteomes" id="UP000237655"/>
    </source>
</evidence>
<dbReference type="Proteomes" id="UP000237655">
    <property type="component" value="Chromosome"/>
</dbReference>
<dbReference type="AlphaFoldDB" id="A0A2S0MPH5"/>
<sequence length="104" mass="11564">MPLVAFLVNCPDADTADAIADALIAARLVACSNRHAPIRSRYRWQGEIETAEEHPLLLKTRPDLADRVEAEIARLHPYDVPPILRMTMQANAAYLDWIAAETTA</sequence>
<dbReference type="InterPro" id="IPR015867">
    <property type="entry name" value="N-reg_PII/ATP_PRibTrfase_C"/>
</dbReference>
<dbReference type="SUPFAM" id="SSF54913">
    <property type="entry name" value="GlnB-like"/>
    <property type="match status" value="1"/>
</dbReference>
<dbReference type="PANTHER" id="PTHR23419:SF8">
    <property type="entry name" value="FI09726P"/>
    <property type="match status" value="1"/>
</dbReference>
<evidence type="ECO:0000256" key="1">
    <source>
        <dbReference type="ARBA" id="ARBA00010169"/>
    </source>
</evidence>
<gene>
    <name evidence="2" type="ORF">C6Y53_07795</name>
</gene>
<dbReference type="InterPro" id="IPR004323">
    <property type="entry name" value="Ion_tolerance_CutA"/>
</dbReference>
<comment type="similarity">
    <text evidence="1">Belongs to the CutA family.</text>
</comment>
<dbReference type="Pfam" id="PF03091">
    <property type="entry name" value="CutA1"/>
    <property type="match status" value="1"/>
</dbReference>
<protein>
    <submittedName>
        <fullName evidence="2">Divalent-cation tolerance protein CutA</fullName>
    </submittedName>
</protein>
<dbReference type="Gene3D" id="3.30.70.120">
    <property type="match status" value="1"/>
</dbReference>
<name>A0A2S0MPH5_9RHOB</name>
<dbReference type="PANTHER" id="PTHR23419">
    <property type="entry name" value="DIVALENT CATION TOLERANCE CUTA-RELATED"/>
    <property type="match status" value="1"/>
</dbReference>
<evidence type="ECO:0000313" key="2">
    <source>
        <dbReference type="EMBL" id="AVO37613.1"/>
    </source>
</evidence>